<dbReference type="AlphaFoldDB" id="A0A914ZTR7"/>
<keyword evidence="1" id="KW-1185">Reference proteome</keyword>
<evidence type="ECO:0000313" key="1">
    <source>
        <dbReference type="Proteomes" id="UP000887569"/>
    </source>
</evidence>
<proteinExistence type="predicted"/>
<name>A0A914ZTR7_PARUN</name>
<protein>
    <submittedName>
        <fullName evidence="2">Uncharacterized protein</fullName>
    </submittedName>
</protein>
<accession>A0A914ZTR7</accession>
<organism evidence="1 2">
    <name type="scientific">Parascaris univalens</name>
    <name type="common">Nematode worm</name>
    <dbReference type="NCBI Taxonomy" id="6257"/>
    <lineage>
        <taxon>Eukaryota</taxon>
        <taxon>Metazoa</taxon>
        <taxon>Ecdysozoa</taxon>
        <taxon>Nematoda</taxon>
        <taxon>Chromadorea</taxon>
        <taxon>Rhabditida</taxon>
        <taxon>Spirurina</taxon>
        <taxon>Ascaridomorpha</taxon>
        <taxon>Ascaridoidea</taxon>
        <taxon>Ascarididae</taxon>
        <taxon>Parascaris</taxon>
    </lineage>
</organism>
<reference evidence="2" key="1">
    <citation type="submission" date="2022-11" db="UniProtKB">
        <authorList>
            <consortium name="WormBaseParasite"/>
        </authorList>
    </citation>
    <scope>IDENTIFICATION</scope>
</reference>
<sequence>TPYANSRTGDFLGTLYFQPKRNDFIRLDFSNHQIQQCNPTLANKHHYLNVIATRAVDLATNDVMNVAASQMSGSSMS</sequence>
<dbReference type="WBParaSite" id="PgB15_g043_t01">
    <property type="protein sequence ID" value="PgB15_g043_t01"/>
    <property type="gene ID" value="PgB15_g043"/>
</dbReference>
<dbReference type="Proteomes" id="UP000887569">
    <property type="component" value="Unplaced"/>
</dbReference>
<evidence type="ECO:0000313" key="2">
    <source>
        <dbReference type="WBParaSite" id="PgB15_g043_t01"/>
    </source>
</evidence>